<keyword evidence="6" id="KW-0406">Ion transport</keyword>
<gene>
    <name evidence="7" type="primary">atp8</name>
</gene>
<dbReference type="GO" id="GO:0045259">
    <property type="term" value="C:proton-transporting ATP synthase complex"/>
    <property type="evidence" value="ECO:0007669"/>
    <property type="project" value="UniProtKB-KW"/>
</dbReference>
<name>A0A7G5VV04_9BASI</name>
<keyword evidence="4 6" id="KW-1133">Transmembrane helix</keyword>
<reference evidence="7" key="1">
    <citation type="journal article" date="2020" name="Mitochondrial DNA Part B Resour">
        <title>Characterization of the complete mitochondrial genome of Meira sp. (Exobasidiales: Brachybasidiaceae) with phylogenetic analysis.</title>
        <authorList>
            <person name="Ren Y."/>
            <person name="Lu L."/>
            <person name="Tan M."/>
            <person name="Cao Y."/>
            <person name="Peng L."/>
        </authorList>
    </citation>
    <scope>NUCLEOTIDE SEQUENCE</scope>
</reference>
<dbReference type="InterPro" id="IPR009230">
    <property type="entry name" value="ATP_synth_su8_fun"/>
</dbReference>
<comment type="function">
    <text evidence="6">Mitochondrial membrane ATP synthase (F(1)F(0) ATP synthase or Complex V) produces ATP from ADP in the presence of a proton gradient across the membrane which is generated by electron transport complexes of the respiratory chain. F-type ATPases consist of two structural domains, F(1) - containing the extramembraneous catalytic core and F(0) - containing the membrane proton channel, linked together by a central stalk and a peripheral stalk. During catalysis, ATP synthesis in the catalytic domain of F(1) is coupled via a rotary mechanism of the central stalk subunits to proton translocation. Part of the complex F(0) domain. Minor subunit located with subunit a in the membrane.</text>
</comment>
<evidence type="ECO:0000256" key="1">
    <source>
        <dbReference type="ARBA" id="ARBA00004167"/>
    </source>
</evidence>
<keyword evidence="6 7" id="KW-0496">Mitochondrion</keyword>
<keyword evidence="6" id="KW-0138">CF(0)</keyword>
<evidence type="ECO:0000313" key="7">
    <source>
        <dbReference type="EMBL" id="QMX77521.1"/>
    </source>
</evidence>
<keyword evidence="6" id="KW-0066">ATP synthesis</keyword>
<evidence type="ECO:0000256" key="3">
    <source>
        <dbReference type="ARBA" id="ARBA00022692"/>
    </source>
</evidence>
<dbReference type="GO" id="GO:0005743">
    <property type="term" value="C:mitochondrial inner membrane"/>
    <property type="evidence" value="ECO:0007669"/>
    <property type="project" value="UniProtKB-SubCell"/>
</dbReference>
<dbReference type="Pfam" id="PF05933">
    <property type="entry name" value="Fun_ATP-synt_8"/>
    <property type="match status" value="1"/>
</dbReference>
<evidence type="ECO:0000256" key="6">
    <source>
        <dbReference type="RuleBase" id="RU368038"/>
    </source>
</evidence>
<keyword evidence="6" id="KW-0375">Hydrogen ion transport</keyword>
<proteinExistence type="inferred from homology"/>
<sequence length="48" mass="5791">MPQLLLFYFVNQLSFALFGLFVVIYVMSRFFLPAFTELFLTRMYITKL</sequence>
<dbReference type="GO" id="GO:0015986">
    <property type="term" value="P:proton motive force-driven ATP synthesis"/>
    <property type="evidence" value="ECO:0007669"/>
    <property type="project" value="UniProtKB-UniRule"/>
</dbReference>
<evidence type="ECO:0000256" key="5">
    <source>
        <dbReference type="ARBA" id="ARBA00023136"/>
    </source>
</evidence>
<dbReference type="GO" id="GO:0015078">
    <property type="term" value="F:proton transmembrane transporter activity"/>
    <property type="evidence" value="ECO:0007669"/>
    <property type="project" value="UniProtKB-UniRule"/>
</dbReference>
<comment type="similarity">
    <text evidence="2 6">Belongs to the ATPase protein 8 family.</text>
</comment>
<feature type="transmembrane region" description="Helical" evidence="6">
    <location>
        <begin position="6"/>
        <end position="32"/>
    </location>
</feature>
<keyword evidence="5 6" id="KW-0472">Membrane</keyword>
<evidence type="ECO:0000256" key="2">
    <source>
        <dbReference type="ARBA" id="ARBA00008892"/>
    </source>
</evidence>
<evidence type="ECO:0000256" key="4">
    <source>
        <dbReference type="ARBA" id="ARBA00022989"/>
    </source>
</evidence>
<keyword evidence="6" id="KW-0813">Transport</keyword>
<comment type="subunit">
    <text evidence="6">F-type ATPases have 2 components, CF(1) - the catalytic core - and CF(0) - the membrane proton channel.</text>
</comment>
<dbReference type="AlphaFoldDB" id="A0A7G5VV04"/>
<geneLocation type="mitochondrion" evidence="7"/>
<organism evidence="7">
    <name type="scientific">Meira sp.</name>
    <name type="common">in: basidiomycete fungi</name>
    <dbReference type="NCBI Taxonomy" id="1707708"/>
    <lineage>
        <taxon>Eukaryota</taxon>
        <taxon>Fungi</taxon>
        <taxon>Dikarya</taxon>
        <taxon>Basidiomycota</taxon>
        <taxon>Ustilaginomycotina</taxon>
        <taxon>Exobasidiomycetes</taxon>
        <taxon>Exobasidiales</taxon>
        <taxon>Brachybasidiaceae</taxon>
        <taxon>Meira</taxon>
    </lineage>
</organism>
<dbReference type="EMBL" id="MT556837">
    <property type="protein sequence ID" value="QMX77521.1"/>
    <property type="molecule type" value="Genomic_DNA"/>
</dbReference>
<comment type="subcellular location">
    <subcellularLocation>
        <location evidence="1">Membrane</location>
        <topology evidence="1">Single-pass membrane protein</topology>
    </subcellularLocation>
    <subcellularLocation>
        <location evidence="6">Mitochondrion inner membrane</location>
        <topology evidence="6">Single-pass membrane protein</topology>
    </subcellularLocation>
</comment>
<keyword evidence="3 6" id="KW-0812">Transmembrane</keyword>
<protein>
    <recommendedName>
        <fullName evidence="6">ATP synthase protein 8</fullName>
    </recommendedName>
</protein>
<accession>A0A7G5VV04</accession>